<dbReference type="OrthoDB" id="670226at2"/>
<dbReference type="Proteomes" id="UP000242687">
    <property type="component" value="Unassembled WGS sequence"/>
</dbReference>
<sequence>MNRKSLLPAIFVISLLGSCKDKIASTSEVYSNDFETNNLNNITGGAIETYNGSKVLGRYNNGGFSLNLTGLPKHDMITVSFDLYIHDSWDGNKVNPDGPDIWEMFGDDEKYISTTFSNTTCQPGYFCDPQSYPNTYPNNYNNPKTGAAMIDLPPACKATAPNGTSMYRITKTFSHTDGSLVVKCMDKLRQYNEPDQKCDESWSVDNIKVKSIKL</sequence>
<evidence type="ECO:0000313" key="2">
    <source>
        <dbReference type="Proteomes" id="UP000242687"/>
    </source>
</evidence>
<organism evidence="1 2">
    <name type="scientific">Mucilaginibacter auburnensis</name>
    <dbReference type="NCBI Taxonomy" id="1457233"/>
    <lineage>
        <taxon>Bacteria</taxon>
        <taxon>Pseudomonadati</taxon>
        <taxon>Bacteroidota</taxon>
        <taxon>Sphingobacteriia</taxon>
        <taxon>Sphingobacteriales</taxon>
        <taxon>Sphingobacteriaceae</taxon>
        <taxon>Mucilaginibacter</taxon>
    </lineage>
</organism>
<dbReference type="EMBL" id="PGFJ01000001">
    <property type="protein sequence ID" value="PJJ84071.1"/>
    <property type="molecule type" value="Genomic_DNA"/>
</dbReference>
<gene>
    <name evidence="1" type="ORF">CLV57_1075</name>
</gene>
<name>A0A2H9VTC9_9SPHI</name>
<evidence type="ECO:0008006" key="3">
    <source>
        <dbReference type="Google" id="ProtNLM"/>
    </source>
</evidence>
<dbReference type="PROSITE" id="PS51257">
    <property type="entry name" value="PROKAR_LIPOPROTEIN"/>
    <property type="match status" value="1"/>
</dbReference>
<dbReference type="AlphaFoldDB" id="A0A2H9VTC9"/>
<protein>
    <recommendedName>
        <fullName evidence="3">Lipoprotein</fullName>
    </recommendedName>
</protein>
<evidence type="ECO:0000313" key="1">
    <source>
        <dbReference type="EMBL" id="PJJ84071.1"/>
    </source>
</evidence>
<proteinExistence type="predicted"/>
<reference evidence="1 2" key="1">
    <citation type="submission" date="2017-11" db="EMBL/GenBank/DDBJ databases">
        <title>Genomic Encyclopedia of Archaeal and Bacterial Type Strains, Phase II (KMG-II): From Individual Species to Whole Genera.</title>
        <authorList>
            <person name="Goeker M."/>
        </authorList>
    </citation>
    <scope>NUCLEOTIDE SEQUENCE [LARGE SCALE GENOMIC DNA]</scope>
    <source>
        <strain evidence="1 2">DSM 28175</strain>
    </source>
</reference>
<comment type="caution">
    <text evidence="1">The sequence shown here is derived from an EMBL/GenBank/DDBJ whole genome shotgun (WGS) entry which is preliminary data.</text>
</comment>
<dbReference type="RefSeq" id="WP_100340283.1">
    <property type="nucleotide sequence ID" value="NZ_PGFJ01000001.1"/>
</dbReference>
<keyword evidence="2" id="KW-1185">Reference proteome</keyword>
<accession>A0A2H9VTC9</accession>